<reference evidence="1" key="2">
    <citation type="journal article" date="2015" name="Fish Shellfish Immunol.">
        <title>Early steps in the European eel (Anguilla anguilla)-Vibrio vulnificus interaction in the gills: Role of the RtxA13 toxin.</title>
        <authorList>
            <person name="Callol A."/>
            <person name="Pajuelo D."/>
            <person name="Ebbesson L."/>
            <person name="Teles M."/>
            <person name="MacKenzie S."/>
            <person name="Amaro C."/>
        </authorList>
    </citation>
    <scope>NUCLEOTIDE SEQUENCE</scope>
</reference>
<evidence type="ECO:0000313" key="1">
    <source>
        <dbReference type="EMBL" id="JAH65630.1"/>
    </source>
</evidence>
<dbReference type="EMBL" id="GBXM01042947">
    <property type="protein sequence ID" value="JAH65630.1"/>
    <property type="molecule type" value="Transcribed_RNA"/>
</dbReference>
<protein>
    <submittedName>
        <fullName evidence="1">Uncharacterized protein</fullName>
    </submittedName>
</protein>
<proteinExistence type="predicted"/>
<name>A0A0E9UK34_ANGAN</name>
<sequence>MHKRKTNLKIQCFPNPTFWPK</sequence>
<accession>A0A0E9UK34</accession>
<dbReference type="AlphaFoldDB" id="A0A0E9UK34"/>
<organism evidence="1">
    <name type="scientific">Anguilla anguilla</name>
    <name type="common">European freshwater eel</name>
    <name type="synonym">Muraena anguilla</name>
    <dbReference type="NCBI Taxonomy" id="7936"/>
    <lineage>
        <taxon>Eukaryota</taxon>
        <taxon>Metazoa</taxon>
        <taxon>Chordata</taxon>
        <taxon>Craniata</taxon>
        <taxon>Vertebrata</taxon>
        <taxon>Euteleostomi</taxon>
        <taxon>Actinopterygii</taxon>
        <taxon>Neopterygii</taxon>
        <taxon>Teleostei</taxon>
        <taxon>Anguilliformes</taxon>
        <taxon>Anguillidae</taxon>
        <taxon>Anguilla</taxon>
    </lineage>
</organism>
<reference evidence="1" key="1">
    <citation type="submission" date="2014-11" db="EMBL/GenBank/DDBJ databases">
        <authorList>
            <person name="Amaro Gonzalez C."/>
        </authorList>
    </citation>
    <scope>NUCLEOTIDE SEQUENCE</scope>
</reference>